<organism evidence="2 3">
    <name type="scientific">Nitrospira lenta</name>
    <dbReference type="NCBI Taxonomy" id="1436998"/>
    <lineage>
        <taxon>Bacteria</taxon>
        <taxon>Pseudomonadati</taxon>
        <taxon>Nitrospirota</taxon>
        <taxon>Nitrospiria</taxon>
        <taxon>Nitrospirales</taxon>
        <taxon>Nitrospiraceae</taxon>
        <taxon>Nitrospira</taxon>
    </lineage>
</organism>
<name>A0A330LA70_9BACT</name>
<evidence type="ECO:0000256" key="1">
    <source>
        <dbReference type="SAM" id="MobiDB-lite"/>
    </source>
</evidence>
<dbReference type="RefSeq" id="WP_121990011.1">
    <property type="nucleotide sequence ID" value="NZ_OUNR01000017.1"/>
</dbReference>
<keyword evidence="3" id="KW-1185">Reference proteome</keyword>
<proteinExistence type="predicted"/>
<gene>
    <name evidence="2" type="ORF">NITLEN_40247</name>
</gene>
<evidence type="ECO:0000313" key="3">
    <source>
        <dbReference type="Proteomes" id="UP000248168"/>
    </source>
</evidence>
<feature type="region of interest" description="Disordered" evidence="1">
    <location>
        <begin position="194"/>
        <end position="213"/>
    </location>
</feature>
<dbReference type="AlphaFoldDB" id="A0A330LA70"/>
<accession>A0A330LA70</accession>
<reference evidence="3" key="1">
    <citation type="submission" date="2018-04" db="EMBL/GenBank/DDBJ databases">
        <authorList>
            <person name="Lucker S."/>
            <person name="Sakoula D."/>
        </authorList>
    </citation>
    <scope>NUCLEOTIDE SEQUENCE [LARGE SCALE GENOMIC DNA]</scope>
</reference>
<dbReference type="EMBL" id="OUNR01000017">
    <property type="protein sequence ID" value="SPP65774.1"/>
    <property type="molecule type" value="Genomic_DNA"/>
</dbReference>
<protein>
    <submittedName>
        <fullName evidence="2">Uncharacterized protein</fullName>
    </submittedName>
</protein>
<dbReference type="InParanoid" id="A0A330LA70"/>
<dbReference type="OrthoDB" id="9785462at2"/>
<dbReference type="Proteomes" id="UP000248168">
    <property type="component" value="Unassembled WGS sequence"/>
</dbReference>
<evidence type="ECO:0000313" key="2">
    <source>
        <dbReference type="EMBL" id="SPP65774.1"/>
    </source>
</evidence>
<sequence length="213" mass="23910">MGSSVLPRLRARAGLVCLAFLVLSGIVVNSARGGASTVPAAEFSGTLIKQVEGRRHQAQVFAKGDRIRLEYKYALKTDYGYAAIEIIRLDKAETWYLLAQRKELLVTPIDVDDVLPVRPTLPGEKERVLIGDATAVGRPAQLFEVQTDRHGRIERFFEWVDVEAGIVLKLVSRDRDWSVEYERIRLSPQPDYYFDEPPGYKKRASPAGPRVQG</sequence>